<dbReference type="Pfam" id="PF08659">
    <property type="entry name" value="KR"/>
    <property type="match status" value="1"/>
</dbReference>
<dbReference type="Pfam" id="PF02801">
    <property type="entry name" value="Ketoacyl-synt_C"/>
    <property type="match status" value="1"/>
</dbReference>
<evidence type="ECO:0000256" key="7">
    <source>
        <dbReference type="PROSITE-ProRule" id="PRU01363"/>
    </source>
</evidence>
<keyword evidence="4" id="KW-0521">NADP</keyword>
<dbReference type="EMBL" id="WIQZ01000001">
    <property type="protein sequence ID" value="KAF3147247.1"/>
    <property type="molecule type" value="Genomic_DNA"/>
</dbReference>
<dbReference type="Proteomes" id="UP000480548">
    <property type="component" value="Unassembled WGS sequence"/>
</dbReference>
<dbReference type="SMART" id="SM00826">
    <property type="entry name" value="PKS_DH"/>
    <property type="match status" value="1"/>
</dbReference>
<dbReference type="Gene3D" id="3.40.47.10">
    <property type="match status" value="1"/>
</dbReference>
<keyword evidence="2" id="KW-0597">Phosphoprotein</keyword>
<dbReference type="Pfam" id="PF14765">
    <property type="entry name" value="PS-DH"/>
    <property type="match status" value="1"/>
</dbReference>
<dbReference type="InterPro" id="IPR011032">
    <property type="entry name" value="GroES-like_sf"/>
</dbReference>
<feature type="domain" description="PKS/mFAS DH" evidence="10">
    <location>
        <begin position="938"/>
        <end position="1241"/>
    </location>
</feature>
<reference evidence="11 12" key="1">
    <citation type="submission" date="2019-06" db="EMBL/GenBank/DDBJ databases">
        <authorList>
            <person name="Palmer J.M."/>
        </authorList>
    </citation>
    <scope>NUCLEOTIDE SEQUENCE [LARGE SCALE GENOMIC DNA]</scope>
    <source>
        <strain evidence="11 12">TWF703</strain>
    </source>
</reference>
<dbReference type="Gene3D" id="3.30.70.3290">
    <property type="match status" value="1"/>
</dbReference>
<dbReference type="PANTHER" id="PTHR43775:SF37">
    <property type="entry name" value="SI:DKEY-61P9.11"/>
    <property type="match status" value="1"/>
</dbReference>
<dbReference type="InterPro" id="IPR020806">
    <property type="entry name" value="PKS_PP-bd"/>
</dbReference>
<dbReference type="InterPro" id="IPR014031">
    <property type="entry name" value="Ketoacyl_synth_C"/>
</dbReference>
<dbReference type="InterPro" id="IPR006162">
    <property type="entry name" value="Ppantetheine_attach_site"/>
</dbReference>
<evidence type="ECO:0000313" key="11">
    <source>
        <dbReference type="EMBL" id="KAF3147247.1"/>
    </source>
</evidence>
<dbReference type="InterPro" id="IPR001227">
    <property type="entry name" value="Ac_transferase_dom_sf"/>
</dbReference>
<keyword evidence="1" id="KW-0596">Phosphopantetheine</keyword>
<dbReference type="InterPro" id="IPR057326">
    <property type="entry name" value="KR_dom"/>
</dbReference>
<evidence type="ECO:0000313" key="12">
    <source>
        <dbReference type="Proteomes" id="UP000480548"/>
    </source>
</evidence>
<dbReference type="SUPFAM" id="SSF53335">
    <property type="entry name" value="S-adenosyl-L-methionine-dependent methyltransferases"/>
    <property type="match status" value="1"/>
</dbReference>
<dbReference type="CDD" id="cd00833">
    <property type="entry name" value="PKS"/>
    <property type="match status" value="1"/>
</dbReference>
<dbReference type="Pfam" id="PF21089">
    <property type="entry name" value="PKS_DH_N"/>
    <property type="match status" value="1"/>
</dbReference>
<dbReference type="Gene3D" id="3.90.180.10">
    <property type="entry name" value="Medium-chain alcohol dehydrogenases, catalytic domain"/>
    <property type="match status" value="1"/>
</dbReference>
<dbReference type="Pfam" id="PF00550">
    <property type="entry name" value="PP-binding"/>
    <property type="match status" value="1"/>
</dbReference>
<evidence type="ECO:0000259" key="10">
    <source>
        <dbReference type="PROSITE" id="PS52019"/>
    </source>
</evidence>
<evidence type="ECO:0000259" key="8">
    <source>
        <dbReference type="PROSITE" id="PS50075"/>
    </source>
</evidence>
<dbReference type="InterPro" id="IPR020843">
    <property type="entry name" value="ER"/>
</dbReference>
<dbReference type="InterPro" id="IPR049551">
    <property type="entry name" value="PKS_DH_C"/>
</dbReference>
<dbReference type="SMART" id="SM00827">
    <property type="entry name" value="PKS_AT"/>
    <property type="match status" value="1"/>
</dbReference>
<dbReference type="InterPro" id="IPR042104">
    <property type="entry name" value="PKS_dehydratase_sf"/>
</dbReference>
<protein>
    <submittedName>
        <fullName evidence="11">Highly reducing polyketide synthase gpy1</fullName>
    </submittedName>
</protein>
<dbReference type="InterPro" id="IPR050091">
    <property type="entry name" value="PKS_NRPS_Biosynth_Enz"/>
</dbReference>
<feature type="domain" description="Ketosynthase family 3 (KS3)" evidence="9">
    <location>
        <begin position="9"/>
        <end position="435"/>
    </location>
</feature>
<evidence type="ECO:0000256" key="4">
    <source>
        <dbReference type="ARBA" id="ARBA00022857"/>
    </source>
</evidence>
<evidence type="ECO:0000256" key="6">
    <source>
        <dbReference type="ARBA" id="ARBA00023315"/>
    </source>
</evidence>
<keyword evidence="5" id="KW-0511">Multifunctional enzyme</keyword>
<dbReference type="Gene3D" id="3.10.129.110">
    <property type="entry name" value="Polyketide synthase dehydratase"/>
    <property type="match status" value="1"/>
</dbReference>
<dbReference type="GO" id="GO:0044550">
    <property type="term" value="P:secondary metabolite biosynthetic process"/>
    <property type="evidence" value="ECO:0007669"/>
    <property type="project" value="TreeGrafter"/>
</dbReference>
<dbReference type="Gene3D" id="3.40.50.150">
    <property type="entry name" value="Vaccinia Virus protein VP39"/>
    <property type="match status" value="1"/>
</dbReference>
<keyword evidence="6" id="KW-0012">Acyltransferase</keyword>
<dbReference type="InterPro" id="IPR014043">
    <property type="entry name" value="Acyl_transferase_dom"/>
</dbReference>
<evidence type="ECO:0000256" key="5">
    <source>
        <dbReference type="ARBA" id="ARBA00023268"/>
    </source>
</evidence>
<dbReference type="GO" id="GO:0006633">
    <property type="term" value="P:fatty acid biosynthetic process"/>
    <property type="evidence" value="ECO:0007669"/>
    <property type="project" value="TreeGrafter"/>
</dbReference>
<dbReference type="GO" id="GO:0031177">
    <property type="term" value="F:phosphopantetheine binding"/>
    <property type="evidence" value="ECO:0007669"/>
    <property type="project" value="InterPro"/>
</dbReference>
<dbReference type="PANTHER" id="PTHR43775">
    <property type="entry name" value="FATTY ACID SYNTHASE"/>
    <property type="match status" value="1"/>
</dbReference>
<dbReference type="InterPro" id="IPR009081">
    <property type="entry name" value="PP-bd_ACP"/>
</dbReference>
<dbReference type="SUPFAM" id="SSF47336">
    <property type="entry name" value="ACP-like"/>
    <property type="match status" value="1"/>
</dbReference>
<dbReference type="CDD" id="cd02440">
    <property type="entry name" value="AdoMet_MTases"/>
    <property type="match status" value="1"/>
</dbReference>
<dbReference type="Gene3D" id="3.40.366.10">
    <property type="entry name" value="Malonyl-Coenzyme A Acyl Carrier Protein, domain 2"/>
    <property type="match status" value="1"/>
</dbReference>
<accession>A0A7C8K5G9</accession>
<dbReference type="InterPro" id="IPR013968">
    <property type="entry name" value="PKS_KR"/>
</dbReference>
<organism evidence="11 12">
    <name type="scientific">Orbilia oligospora</name>
    <name type="common">Nematode-trapping fungus</name>
    <name type="synonym">Arthrobotrys oligospora</name>
    <dbReference type="NCBI Taxonomy" id="2813651"/>
    <lineage>
        <taxon>Eukaryota</taxon>
        <taxon>Fungi</taxon>
        <taxon>Dikarya</taxon>
        <taxon>Ascomycota</taxon>
        <taxon>Pezizomycotina</taxon>
        <taxon>Orbiliomycetes</taxon>
        <taxon>Orbiliales</taxon>
        <taxon>Orbiliaceae</taxon>
        <taxon>Orbilia</taxon>
    </lineage>
</organism>
<dbReference type="PROSITE" id="PS52019">
    <property type="entry name" value="PKS_MFAS_DH"/>
    <property type="match status" value="1"/>
</dbReference>
<dbReference type="InterPro" id="IPR036291">
    <property type="entry name" value="NAD(P)-bd_dom_sf"/>
</dbReference>
<dbReference type="InterPro" id="IPR016036">
    <property type="entry name" value="Malonyl_transacylase_ACP-bd"/>
</dbReference>
<name>A0A7C8K5G9_ORBOL</name>
<dbReference type="SUPFAM" id="SSF50129">
    <property type="entry name" value="GroES-like"/>
    <property type="match status" value="1"/>
</dbReference>
<dbReference type="SUPFAM" id="SSF51735">
    <property type="entry name" value="NAD(P)-binding Rossmann-fold domains"/>
    <property type="match status" value="2"/>
</dbReference>
<feature type="region of interest" description="C-terminal hotdog fold" evidence="7">
    <location>
        <begin position="1089"/>
        <end position="1241"/>
    </location>
</feature>
<dbReference type="InterPro" id="IPR013217">
    <property type="entry name" value="Methyltransf_12"/>
</dbReference>
<dbReference type="SMART" id="SM00823">
    <property type="entry name" value="PKS_PP"/>
    <property type="match status" value="1"/>
</dbReference>
<evidence type="ECO:0000259" key="9">
    <source>
        <dbReference type="PROSITE" id="PS52004"/>
    </source>
</evidence>
<dbReference type="InterPro" id="IPR049552">
    <property type="entry name" value="PKS_DH_N"/>
</dbReference>
<gene>
    <name evidence="11" type="primary">GPY1</name>
    <name evidence="11" type="ORF">TWF703_000087</name>
</gene>
<dbReference type="GO" id="GO:0004312">
    <property type="term" value="F:fatty acid synthase activity"/>
    <property type="evidence" value="ECO:0007669"/>
    <property type="project" value="TreeGrafter"/>
</dbReference>
<dbReference type="Pfam" id="PF16197">
    <property type="entry name" value="KAsynt_C_assoc"/>
    <property type="match status" value="1"/>
</dbReference>
<dbReference type="SUPFAM" id="SSF53901">
    <property type="entry name" value="Thiolase-like"/>
    <property type="match status" value="1"/>
</dbReference>
<dbReference type="GO" id="GO:0016491">
    <property type="term" value="F:oxidoreductase activity"/>
    <property type="evidence" value="ECO:0007669"/>
    <property type="project" value="InterPro"/>
</dbReference>
<dbReference type="InterPro" id="IPR014030">
    <property type="entry name" value="Ketoacyl_synth_N"/>
</dbReference>
<feature type="domain" description="Carrier" evidence="8">
    <location>
        <begin position="2433"/>
        <end position="2510"/>
    </location>
</feature>
<dbReference type="Pfam" id="PF00698">
    <property type="entry name" value="Acyl_transf_1"/>
    <property type="match status" value="1"/>
</dbReference>
<dbReference type="Pfam" id="PF00109">
    <property type="entry name" value="ketoacyl-synt"/>
    <property type="match status" value="1"/>
</dbReference>
<dbReference type="Pfam" id="PF08240">
    <property type="entry name" value="ADH_N"/>
    <property type="match status" value="1"/>
</dbReference>
<dbReference type="InterPro" id="IPR032821">
    <property type="entry name" value="PKS_assoc"/>
</dbReference>
<dbReference type="PROSITE" id="PS50075">
    <property type="entry name" value="CARRIER"/>
    <property type="match status" value="1"/>
</dbReference>
<dbReference type="SMART" id="SM00825">
    <property type="entry name" value="PKS_KS"/>
    <property type="match status" value="1"/>
</dbReference>
<dbReference type="InterPro" id="IPR036736">
    <property type="entry name" value="ACP-like_sf"/>
</dbReference>
<feature type="active site" description="Proton acceptor; for dehydratase activity" evidence="7">
    <location>
        <position position="970"/>
    </location>
</feature>
<dbReference type="InterPro" id="IPR016039">
    <property type="entry name" value="Thiolase-like"/>
</dbReference>
<evidence type="ECO:0000256" key="3">
    <source>
        <dbReference type="ARBA" id="ARBA00022679"/>
    </source>
</evidence>
<evidence type="ECO:0000256" key="2">
    <source>
        <dbReference type="ARBA" id="ARBA00022553"/>
    </source>
</evidence>
<evidence type="ECO:0000256" key="1">
    <source>
        <dbReference type="ARBA" id="ARBA00022450"/>
    </source>
</evidence>
<proteinExistence type="predicted"/>
<dbReference type="InterPro" id="IPR013154">
    <property type="entry name" value="ADH-like_N"/>
</dbReference>
<dbReference type="SMART" id="SM00829">
    <property type="entry name" value="PKS_ER"/>
    <property type="match status" value="1"/>
</dbReference>
<dbReference type="InterPro" id="IPR020807">
    <property type="entry name" value="PKS_DH"/>
</dbReference>
<feature type="region of interest" description="N-terminal hotdog fold" evidence="7">
    <location>
        <begin position="938"/>
        <end position="1074"/>
    </location>
</feature>
<dbReference type="SUPFAM" id="SSF52151">
    <property type="entry name" value="FabD/lysophospholipase-like"/>
    <property type="match status" value="1"/>
</dbReference>
<feature type="active site" description="Proton donor; for dehydratase activity" evidence="7">
    <location>
        <position position="1154"/>
    </location>
</feature>
<dbReference type="InterPro" id="IPR016035">
    <property type="entry name" value="Acyl_Trfase/lysoPLipase"/>
</dbReference>
<dbReference type="PROSITE" id="PS52004">
    <property type="entry name" value="KS3_2"/>
    <property type="match status" value="1"/>
</dbReference>
<keyword evidence="3" id="KW-0808">Transferase</keyword>
<dbReference type="SUPFAM" id="SSF55048">
    <property type="entry name" value="Probable ACP-binding domain of malonyl-CoA ACP transacylase"/>
    <property type="match status" value="1"/>
</dbReference>
<dbReference type="InterPro" id="IPR029063">
    <property type="entry name" value="SAM-dependent_MTases_sf"/>
</dbReference>
<comment type="caution">
    <text evidence="11">The sequence shown here is derived from an EMBL/GenBank/DDBJ whole genome shotgun (WGS) entry which is preliminary data.</text>
</comment>
<dbReference type="SMART" id="SM00822">
    <property type="entry name" value="PKS_KR"/>
    <property type="match status" value="1"/>
</dbReference>
<dbReference type="Pfam" id="PF08242">
    <property type="entry name" value="Methyltransf_12"/>
    <property type="match status" value="1"/>
</dbReference>
<sequence>MTSHLSQWREPIAIVSMACRLPGGIDKPSDLWDHVRAGRSSATAIPKDRFNAENFLSRDPNQKGAQAFRGAHFVTRDIKQFDHKFFGISKDTATAMDPQQKQLLEVVYECLESTNVSLEKISNSKIGCYCAMFVSDYHDMLMQDPEYLPTFIAIGTTRTMLANRISHALDLGGPSVTIDTACSGSLVALHLACQALQAGECDGAVIGASNLFLAPDYALSLTRLGAIAADGQCKTFDASADGYGRGEGTNAVYVKRLSDAIRDGDNIRAVIRGTSSNSSGATPAITEPSGRAQKDTILQAYAQAGITDLGETGYFECHGTGTPVGDCIELGAVGSVFAASQNPQNALWVGSTKPNVGHSESASGLTSLIKVVLALEKGEIPPNTNYKTPNPKIDFEGWRVRVPTSPQPWPSKSVRRASVNSLGIGGSTAHAVVEFYEPPGITNGSVHEINGINGVDTGEQANKPFFLLFTSGASRSSRDKNALNLLQFLRRHDECHSLTGPLIKALNFRSQIHVRPWKSYAVAQTVDDLIQQLENNALKSNNTPSSGDAPRILFTFTGQGAIWPQMGKRLLEAFPVARNTLYNLEHIVGELQSSNKPTWSLIEKLTAELSQKEINSPTLAHPLSIAVQIALIDVLSSWGVLPDGVVGHSGGETAAAYACGALTAREAITVAYYRGIACENAPSGAMLAVRSAPKAKLLQVALERNDVQIACFNGPQNLTLAGSVEGIQNVAAELSSYGIVSRAVAVTRAYHTYTMKSVVDNYIGHLRGVLYPKAARVPMYSSVSGLELNGTEVDADYWVANLVSPVLYTDAVLLAMTQVDRKFDLCVELGPHSLLSRPTSEILKSLARSPQLPYFPTMIRNADSSQQLMSLAGELILNGKQLSLEQINKASFEVAGKSGRLSNDLQDNLPPYAWDHSSTPWAEPRNSLEWRFRKSPRHEILGTRCRGENPSTHTWRNKVSIGDAPWLVDHQVNGIVTFSFTTGIAMVVEAMMQVQEEAKEIEWANHSFEFEDFVFSNSIILPDETPIDLFLTLIPEHDNTKCGETWYDFIISSLRGDVDIRHCYGKAAVVETGKDDDTILRNTSWHHMPLKVPLKSYYKTLEKVGYGYGPKFQLLSEVRVRPGLSACSAKIDMTSATGSPTRGQRYFLHPAMMDAALQTPALANRSGYFQEIDTLLLPSRMKRISIRMPAESTEIASCATHTLPVGFSRLEGNVKCYDALSKPFFVVEGLQMDRAARDDQTTLPWLRLIWKPDIGDILSSGPTLSSIQIKSLPAEEKLVNLENLVKELIPLIVENGIENRKDLVSHLQMYRSWLLGQADLHKERLSVRHQLENGSTKLQDAISSVVSNSGISHTVDASIVSKLAINMGKIFRGEVEALAVWLEDDLLHRFYEESIFTTSMNQKLRSVAELLAHKNPDMKILEIGAGTGGATTELLRGFSRAGGPNAYQSFTFTDISAGFFDKAKKKFSEWNRIEFKTLDIEKDISEQGFTEKYDLVVAANVLHATADLKFAMKNIRSLLRDDGYLLVGELSEDLASANFLWGPLTGWWLRPRSPGRSGPGLSLDEWREELAEDFGSVFEIESRRDKSDNDALSSTIVMMARAKPADYTLPEPLSGEKVHIVGTGSDLSMRDHIKQYLGKRGISATSSNLEDLSSQKWSGGWLILMDEAEGSFLASLRTEQLEVLKSWLTKPIKCIWVTHKVYLDPQNKTGGLVTGFARTIRMENSQLELYTLDLSSEGDGTANIIYHVLERIHYSHDDSISKLDYEVAEKDGQIWTCRLVPDARLENAFGPTRKIEAPATQTLSMAQDDEYLAIPNGHVLIEVRAIGLDERDGRIAEGSLAAIDFGRECSGIVASCAANVTSFSPGDRVAVIGQGTFRTHYLAPSDCCKKIPDWLSFEDAAAIPTSFVTALYALTTPVRVSTGQKILVVNATSSQGIALIKIATALKLDVYATISDRKKSLLTEHGICSSKIFVIPTSASRSNISSATNGQAFKFVFNTRSGQYEEFSHLVANRGTYIEIGLGEIRRDGFYLRPNKNVMFASIDLADAYNESKQDLGKLLNTVIDMVERREIVVDMPVSVAGLNSLKSAFSTLLVGDQHKQVIALTNVDDEQLINTRPKTSCFNEHKAYIITGGLGGLGRAIAVWMASYGARHLILATSSVSRALESSELLQQLSSYGCNARVEVCDVGDFAAVERLVAAINIPVGGVIHSALRLSDRFFEDITLEDFDVVFGPKVNGSLNLHTCLLNHDLDFFVMLSSGCGVLGNEGQSNYSAGSTFLDTFARYRQSLGLAASSIDLGYVEDVGNISDRPEIQASLLSRGLRPITVRDVLRVVEGAIATGSPKNPTVTKGSSYDGFSQSQIVLSFGMIDKTTAEWQSWSKDAKFGLLRSRATDNAAINHNSDSGEVAVQTTVKAFRNTLSRLADVSEGKEAVLQPIVCSALVAKLAQVLSMKIGEIQVTRSAVQYGMDSLIAIDVRSWARYAFQIDLPINDLTNPYSIQDLAARISRMIV</sequence>
<dbReference type="Gene3D" id="3.40.50.720">
    <property type="entry name" value="NAD(P)-binding Rossmann-like Domain"/>
    <property type="match status" value="2"/>
</dbReference>
<dbReference type="InterPro" id="IPR020841">
    <property type="entry name" value="PKS_Beta-ketoAc_synthase_dom"/>
</dbReference>
<dbReference type="InterPro" id="IPR049900">
    <property type="entry name" value="PKS_mFAS_DH"/>
</dbReference>
<dbReference type="PROSITE" id="PS00012">
    <property type="entry name" value="PHOSPHOPANTETHEINE"/>
    <property type="match status" value="1"/>
</dbReference>
<dbReference type="Gene3D" id="1.10.1200.10">
    <property type="entry name" value="ACP-like"/>
    <property type="match status" value="1"/>
</dbReference>
<dbReference type="CDD" id="cd05195">
    <property type="entry name" value="enoyl_red"/>
    <property type="match status" value="1"/>
</dbReference>